<reference evidence="1" key="1">
    <citation type="submission" date="2018-06" db="EMBL/GenBank/DDBJ databases">
        <authorList>
            <person name="Zhirakovskaya E."/>
        </authorList>
    </citation>
    <scope>NUCLEOTIDE SEQUENCE</scope>
</reference>
<dbReference type="EMBL" id="UOEK01000281">
    <property type="protein sequence ID" value="VAW04205.1"/>
    <property type="molecule type" value="Genomic_DNA"/>
</dbReference>
<gene>
    <name evidence="1" type="ORF">MNBD_ACTINO02-1604</name>
</gene>
<organism evidence="1">
    <name type="scientific">hydrothermal vent metagenome</name>
    <dbReference type="NCBI Taxonomy" id="652676"/>
    <lineage>
        <taxon>unclassified sequences</taxon>
        <taxon>metagenomes</taxon>
        <taxon>ecological metagenomes</taxon>
    </lineage>
</organism>
<accession>A0A3B0SDU4</accession>
<dbReference type="AlphaFoldDB" id="A0A3B0SDU4"/>
<protein>
    <submittedName>
        <fullName evidence="1">Uncharacterized protein</fullName>
    </submittedName>
</protein>
<sequence>EPVGGLTGFELFDEHPLNLISEKAAGRAVMMLKASSPMFYQPT</sequence>
<name>A0A3B0SDU4_9ZZZZ</name>
<proteinExistence type="predicted"/>
<evidence type="ECO:0000313" key="1">
    <source>
        <dbReference type="EMBL" id="VAW04205.1"/>
    </source>
</evidence>
<feature type="non-terminal residue" evidence="1">
    <location>
        <position position="1"/>
    </location>
</feature>